<evidence type="ECO:0000256" key="2">
    <source>
        <dbReference type="ARBA" id="ARBA00023125"/>
    </source>
</evidence>
<dbReference type="CDD" id="cd02208">
    <property type="entry name" value="cupin_RmlC-like"/>
    <property type="match status" value="1"/>
</dbReference>
<dbReference type="PROSITE" id="PS01124">
    <property type="entry name" value="HTH_ARAC_FAMILY_2"/>
    <property type="match status" value="1"/>
</dbReference>
<dbReference type="InterPro" id="IPR020449">
    <property type="entry name" value="Tscrpt_reg_AraC-type_HTH"/>
</dbReference>
<dbReference type="InterPro" id="IPR014710">
    <property type="entry name" value="RmlC-like_jellyroll"/>
</dbReference>
<dbReference type="InterPro" id="IPR037923">
    <property type="entry name" value="HTH-like"/>
</dbReference>
<dbReference type="Gene3D" id="1.10.10.60">
    <property type="entry name" value="Homeodomain-like"/>
    <property type="match status" value="2"/>
</dbReference>
<feature type="region of interest" description="Disordered" evidence="4">
    <location>
        <begin position="1"/>
        <end position="30"/>
    </location>
</feature>
<feature type="domain" description="HTH araC/xylS-type" evidence="5">
    <location>
        <begin position="214"/>
        <end position="316"/>
    </location>
</feature>
<dbReference type="SUPFAM" id="SSF46689">
    <property type="entry name" value="Homeodomain-like"/>
    <property type="match status" value="2"/>
</dbReference>
<keyword evidence="2" id="KW-0238">DNA-binding</keyword>
<dbReference type="SMART" id="SM00342">
    <property type="entry name" value="HTH_ARAC"/>
    <property type="match status" value="1"/>
</dbReference>
<dbReference type="GO" id="GO:0043565">
    <property type="term" value="F:sequence-specific DNA binding"/>
    <property type="evidence" value="ECO:0007669"/>
    <property type="project" value="InterPro"/>
</dbReference>
<dbReference type="InterPro" id="IPR050204">
    <property type="entry name" value="AraC_XylS_family_regulators"/>
</dbReference>
<comment type="caution">
    <text evidence="6">The sequence shown here is derived from an EMBL/GenBank/DDBJ whole genome shotgun (WGS) entry which is preliminary data.</text>
</comment>
<keyword evidence="1" id="KW-0805">Transcription regulation</keyword>
<dbReference type="Pfam" id="PF02311">
    <property type="entry name" value="AraC_binding"/>
    <property type="match status" value="1"/>
</dbReference>
<organism evidence="6 7">
    <name type="scientific">Paenibacillus flagellatus</name>
    <dbReference type="NCBI Taxonomy" id="2211139"/>
    <lineage>
        <taxon>Bacteria</taxon>
        <taxon>Bacillati</taxon>
        <taxon>Bacillota</taxon>
        <taxon>Bacilli</taxon>
        <taxon>Bacillales</taxon>
        <taxon>Paenibacillaceae</taxon>
        <taxon>Paenibacillus</taxon>
    </lineage>
</organism>
<dbReference type="InterPro" id="IPR018060">
    <property type="entry name" value="HTH_AraC"/>
</dbReference>
<reference evidence="6 7" key="1">
    <citation type="submission" date="2018-05" db="EMBL/GenBank/DDBJ databases">
        <title>Paenibacillus flagellatus sp. nov., isolated from selenium mineral soil.</title>
        <authorList>
            <person name="Dai X."/>
        </authorList>
    </citation>
    <scope>NUCLEOTIDE SEQUENCE [LARGE SCALE GENOMIC DNA]</scope>
    <source>
        <strain evidence="6 7">DXL2</strain>
    </source>
</reference>
<dbReference type="EMBL" id="QJVJ01000006">
    <property type="protein sequence ID" value="PYI53808.1"/>
    <property type="molecule type" value="Genomic_DNA"/>
</dbReference>
<accession>A0A2V5K3J7</accession>
<dbReference type="AlphaFoldDB" id="A0A2V5K3J7"/>
<dbReference type="PRINTS" id="PR00032">
    <property type="entry name" value="HTHARAC"/>
</dbReference>
<evidence type="ECO:0000313" key="7">
    <source>
        <dbReference type="Proteomes" id="UP000247476"/>
    </source>
</evidence>
<evidence type="ECO:0000259" key="5">
    <source>
        <dbReference type="PROSITE" id="PS01124"/>
    </source>
</evidence>
<dbReference type="Pfam" id="PF12833">
    <property type="entry name" value="HTH_18"/>
    <property type="match status" value="1"/>
</dbReference>
<evidence type="ECO:0000313" key="6">
    <source>
        <dbReference type="EMBL" id="PYI53808.1"/>
    </source>
</evidence>
<evidence type="ECO:0000256" key="1">
    <source>
        <dbReference type="ARBA" id="ARBA00023015"/>
    </source>
</evidence>
<protein>
    <recommendedName>
        <fullName evidence="5">HTH araC/xylS-type domain-containing protein</fullName>
    </recommendedName>
</protein>
<sequence length="324" mass="36727">MEEEAARSRAVRTGGASVIHDHPNDNPSVPYRRTIHMPDMDSAFRVFQTHWRVTKPHWSRPLHEHPIFELNLVLDGGQDVLVGDAVHRMGTGDVLLIQPGVPHRVTGTHGRDVTYFAIHFDVEDYMFRAILSRYRCGHHPYGSRTEREIRGPLRDLIDLLKSYEGRDLSHPAPRLKLMSRAFDLFAALGGAEPSELLARGGRSDGFLAACRMADQIDKAVKSGGADADALDLRIAQLAEKLGYDRSYLCRVFRGTFGVSPRKYWSSVTLHHARLELMNDSQSMDRIAEKLGFRDGAHFSKQFKRWTGTSPTEYRQRQQTMFSAD</sequence>
<dbReference type="Gene3D" id="2.60.120.10">
    <property type="entry name" value="Jelly Rolls"/>
    <property type="match status" value="1"/>
</dbReference>
<dbReference type="PANTHER" id="PTHR46796">
    <property type="entry name" value="HTH-TYPE TRANSCRIPTIONAL ACTIVATOR RHAS-RELATED"/>
    <property type="match status" value="1"/>
</dbReference>
<dbReference type="InterPro" id="IPR009057">
    <property type="entry name" value="Homeodomain-like_sf"/>
</dbReference>
<dbReference type="SUPFAM" id="SSF51215">
    <property type="entry name" value="Regulatory protein AraC"/>
    <property type="match status" value="1"/>
</dbReference>
<keyword evidence="3" id="KW-0804">Transcription</keyword>
<dbReference type="InterPro" id="IPR003313">
    <property type="entry name" value="AraC-bd"/>
</dbReference>
<gene>
    <name evidence="6" type="ORF">DLM86_14720</name>
</gene>
<dbReference type="GO" id="GO:0003700">
    <property type="term" value="F:DNA-binding transcription factor activity"/>
    <property type="evidence" value="ECO:0007669"/>
    <property type="project" value="InterPro"/>
</dbReference>
<evidence type="ECO:0000256" key="4">
    <source>
        <dbReference type="SAM" id="MobiDB-lite"/>
    </source>
</evidence>
<keyword evidence="7" id="KW-1185">Reference proteome</keyword>
<dbReference type="Proteomes" id="UP000247476">
    <property type="component" value="Unassembled WGS sequence"/>
</dbReference>
<evidence type="ECO:0000256" key="3">
    <source>
        <dbReference type="ARBA" id="ARBA00023163"/>
    </source>
</evidence>
<name>A0A2V5K3J7_9BACL</name>
<proteinExistence type="predicted"/>